<evidence type="ECO:0000259" key="2">
    <source>
        <dbReference type="PROSITE" id="PS50908"/>
    </source>
</evidence>
<dbReference type="FunFam" id="3.10.110.10:FF:000050">
    <property type="entry name" value="eIF-2-alpha kinase GCN2"/>
    <property type="match status" value="1"/>
</dbReference>
<feature type="coiled-coil region" evidence="1">
    <location>
        <begin position="124"/>
        <end position="183"/>
    </location>
</feature>
<dbReference type="SMART" id="SM00591">
    <property type="entry name" value="RWD"/>
    <property type="match status" value="1"/>
</dbReference>
<dbReference type="GO" id="GO:0051246">
    <property type="term" value="P:regulation of protein metabolic process"/>
    <property type="evidence" value="ECO:0007669"/>
    <property type="project" value="UniProtKB-ARBA"/>
</dbReference>
<feature type="domain" description="RWD" evidence="2">
    <location>
        <begin position="9"/>
        <end position="122"/>
    </location>
</feature>
<protein>
    <submittedName>
        <fullName evidence="4">RWD domain-containing protein</fullName>
    </submittedName>
</protein>
<reference evidence="3" key="1">
    <citation type="submission" date="2014-07" db="EMBL/GenBank/DDBJ databases">
        <authorList>
            <person name="Martin A.A"/>
            <person name="De Silva N."/>
        </authorList>
    </citation>
    <scope>NUCLEOTIDE SEQUENCE</scope>
</reference>
<dbReference type="PROSITE" id="PS50908">
    <property type="entry name" value="RWD"/>
    <property type="match status" value="1"/>
</dbReference>
<dbReference type="Pfam" id="PF05773">
    <property type="entry name" value="RWD"/>
    <property type="match status" value="1"/>
</dbReference>
<dbReference type="WBParaSite" id="SVE_1949900.1">
    <property type="protein sequence ID" value="SVE_1949900.1"/>
    <property type="gene ID" value="SVE_1949900"/>
</dbReference>
<sequence length="250" mass="28534">MDYKETQEMELEALEAIYQDEIEILCKDYPDINLQITLNSHGEGIIDAHEAVQPFDTILKIKLPHNYPDVVPDIEIENLEDLFDDKRVNKIVEDLKSIGESNCGMNMIYTLVSGLQDIIGELTRELKKRHEEEFEAKLKQAEEDEKHIVDGTPVTVESFSEWNKKFLAEMRELRDAEQKAKEAALAGKLTGKQQFLKDSTLFNSDLTLLGNEIPDEEGLLNNATEETVDIDESLFNADDEELELLSSQED</sequence>
<dbReference type="GO" id="GO:0010468">
    <property type="term" value="P:regulation of gene expression"/>
    <property type="evidence" value="ECO:0007669"/>
    <property type="project" value="UniProtKB-ARBA"/>
</dbReference>
<dbReference type="InterPro" id="IPR016135">
    <property type="entry name" value="UBQ-conjugating_enzyme/RWD"/>
</dbReference>
<dbReference type="PANTHER" id="PTHR12292">
    <property type="entry name" value="RWD DOMAIN-CONTAINING PROTEIN"/>
    <property type="match status" value="1"/>
</dbReference>
<dbReference type="CDD" id="cd23823">
    <property type="entry name" value="RWD_GCN2"/>
    <property type="match status" value="1"/>
</dbReference>
<proteinExistence type="predicted"/>
<dbReference type="InterPro" id="IPR040213">
    <property type="entry name" value="GIR2-like"/>
</dbReference>
<accession>A0A0K0G439</accession>
<keyword evidence="3" id="KW-1185">Reference proteome</keyword>
<dbReference type="Pfam" id="PF16543">
    <property type="entry name" value="DFRP_C"/>
    <property type="match status" value="1"/>
</dbReference>
<evidence type="ECO:0000313" key="4">
    <source>
        <dbReference type="WBParaSite" id="SVE_1949900.1"/>
    </source>
</evidence>
<dbReference type="GO" id="GO:0009893">
    <property type="term" value="P:positive regulation of metabolic process"/>
    <property type="evidence" value="ECO:0007669"/>
    <property type="project" value="UniProtKB-ARBA"/>
</dbReference>
<organism evidence="3 4">
    <name type="scientific">Strongyloides venezuelensis</name>
    <name type="common">Threadworm</name>
    <dbReference type="NCBI Taxonomy" id="75913"/>
    <lineage>
        <taxon>Eukaryota</taxon>
        <taxon>Metazoa</taxon>
        <taxon>Ecdysozoa</taxon>
        <taxon>Nematoda</taxon>
        <taxon>Chromadorea</taxon>
        <taxon>Rhabditida</taxon>
        <taxon>Tylenchina</taxon>
        <taxon>Panagrolaimomorpha</taxon>
        <taxon>Strongyloidoidea</taxon>
        <taxon>Strongyloididae</taxon>
        <taxon>Strongyloides</taxon>
    </lineage>
</organism>
<dbReference type="InterPro" id="IPR006575">
    <property type="entry name" value="RWD_dom"/>
</dbReference>
<keyword evidence="1" id="KW-0175">Coiled coil</keyword>
<dbReference type="Gene3D" id="3.10.110.10">
    <property type="entry name" value="Ubiquitin Conjugating Enzyme"/>
    <property type="match status" value="1"/>
</dbReference>
<dbReference type="AlphaFoldDB" id="A0A0K0G439"/>
<name>A0A0K0G439_STRVS</name>
<evidence type="ECO:0000313" key="3">
    <source>
        <dbReference type="Proteomes" id="UP000035680"/>
    </source>
</evidence>
<dbReference type="STRING" id="75913.A0A0K0G439"/>
<evidence type="ECO:0000256" key="1">
    <source>
        <dbReference type="SAM" id="Coils"/>
    </source>
</evidence>
<reference evidence="4" key="2">
    <citation type="submission" date="2015-08" db="UniProtKB">
        <authorList>
            <consortium name="WormBaseParasite"/>
        </authorList>
    </citation>
    <scope>IDENTIFICATION</scope>
</reference>
<dbReference type="InterPro" id="IPR032378">
    <property type="entry name" value="ZC3H15/TMA46_C"/>
</dbReference>
<dbReference type="GO" id="GO:0033554">
    <property type="term" value="P:cellular response to stress"/>
    <property type="evidence" value="ECO:0007669"/>
    <property type="project" value="UniProtKB-ARBA"/>
</dbReference>
<dbReference type="SUPFAM" id="SSF54495">
    <property type="entry name" value="UBC-like"/>
    <property type="match status" value="1"/>
</dbReference>
<dbReference type="Proteomes" id="UP000035680">
    <property type="component" value="Unassembled WGS sequence"/>
</dbReference>